<dbReference type="STRING" id="1307839.L21SP5_01494"/>
<reference evidence="1 2" key="1">
    <citation type="submission" date="2015-11" db="EMBL/GenBank/DDBJ databases">
        <title>Description and complete genome sequence of a novel strain predominating in hypersaline microbial mats and representing a new family of the Bacteriodetes phylum.</title>
        <authorList>
            <person name="Spring S."/>
            <person name="Bunk B."/>
            <person name="Sproer C."/>
            <person name="Klenk H.-P."/>
        </authorList>
    </citation>
    <scope>NUCLEOTIDE SEQUENCE [LARGE SCALE GENOMIC DNA]</scope>
    <source>
        <strain evidence="1 2">L21-Spi-D4</strain>
    </source>
</reference>
<sequence>MRINKQYSFKEYKKPINKNIVDVYQGNSKLLTCSLEALPEIVPNIYSLSKNLILQDSILLEGVTLSSRNSIDIQDNHIVLSDYLLNSAHTIDLSSKEIQEIKGPDFNKKDFLDLINYDKEEYEKLLPTLEKQNLDKVKIASVFYRKDTLTILSTLNIPETHGKNTALRARFFIGNYSNNKWTDLYLAESSITADERMYGIFNKVYRHNNYFITNLITPKLEKQNHVWAKFEKNENQLSVDVLKYHHPEIDIPKQPYAYSLMGVRDDWLFLKAFPVAYNPKTKSTLNYTEYLQDVNINKPLKLSSSDLEIIDFDYRDQAISVIYKYRGDYFLTKFNTSVNQTLFTKSLFISENLNPNTLRIIEVSR</sequence>
<dbReference type="RefSeq" id="WP_057952625.1">
    <property type="nucleotide sequence ID" value="NZ_CP013118.1"/>
</dbReference>
<dbReference type="AlphaFoldDB" id="A0A0S2HYS1"/>
<name>A0A0S2HYS1_9BACT</name>
<keyword evidence="2" id="KW-1185">Reference proteome</keyword>
<organism evidence="1 2">
    <name type="scientific">Salinivirga cyanobacteriivorans</name>
    <dbReference type="NCBI Taxonomy" id="1307839"/>
    <lineage>
        <taxon>Bacteria</taxon>
        <taxon>Pseudomonadati</taxon>
        <taxon>Bacteroidota</taxon>
        <taxon>Bacteroidia</taxon>
        <taxon>Bacteroidales</taxon>
        <taxon>Salinivirgaceae</taxon>
        <taxon>Salinivirga</taxon>
    </lineage>
</organism>
<evidence type="ECO:0000313" key="2">
    <source>
        <dbReference type="Proteomes" id="UP000064893"/>
    </source>
</evidence>
<protein>
    <submittedName>
        <fullName evidence="1">Uncharacterized protein</fullName>
    </submittedName>
</protein>
<proteinExistence type="predicted"/>
<gene>
    <name evidence="1" type="ORF">L21SP5_01494</name>
</gene>
<dbReference type="EMBL" id="CP013118">
    <property type="protein sequence ID" value="ALO15142.1"/>
    <property type="molecule type" value="Genomic_DNA"/>
</dbReference>
<dbReference type="KEGG" id="blq:L21SP5_01494"/>
<dbReference type="Proteomes" id="UP000064893">
    <property type="component" value="Chromosome"/>
</dbReference>
<accession>A0A0S2HYS1</accession>
<evidence type="ECO:0000313" key="1">
    <source>
        <dbReference type="EMBL" id="ALO15142.1"/>
    </source>
</evidence>